<keyword evidence="3" id="KW-0949">S-adenosyl-L-methionine</keyword>
<protein>
    <recommendedName>
        <fullName evidence="1">tRNA-uridine aminocarboxypropyltransferase</fullName>
        <ecNumber evidence="1">2.5.1.25</ecNumber>
    </recommendedName>
</protein>
<dbReference type="GO" id="GO:0016432">
    <property type="term" value="F:tRNA-uridine aminocarboxypropyltransferase activity"/>
    <property type="evidence" value="ECO:0007669"/>
    <property type="project" value="UniProtKB-EC"/>
</dbReference>
<dbReference type="EMBL" id="SACQ01000001">
    <property type="protein sequence ID" value="RVU32748.1"/>
    <property type="molecule type" value="Genomic_DNA"/>
</dbReference>
<dbReference type="InterPro" id="IPR005636">
    <property type="entry name" value="DTW"/>
</dbReference>
<dbReference type="InterPro" id="IPR039262">
    <property type="entry name" value="DTWD2/TAPT"/>
</dbReference>
<dbReference type="RefSeq" id="WP_127692916.1">
    <property type="nucleotide sequence ID" value="NZ_SACQ01000001.1"/>
</dbReference>
<dbReference type="SMART" id="SM01144">
    <property type="entry name" value="DTW"/>
    <property type="match status" value="1"/>
</dbReference>
<evidence type="ECO:0000256" key="3">
    <source>
        <dbReference type="ARBA" id="ARBA00022691"/>
    </source>
</evidence>
<organism evidence="6 7">
    <name type="scientific">Neptunomonas marina</name>
    <dbReference type="NCBI Taxonomy" id="1815562"/>
    <lineage>
        <taxon>Bacteria</taxon>
        <taxon>Pseudomonadati</taxon>
        <taxon>Pseudomonadota</taxon>
        <taxon>Gammaproteobacteria</taxon>
        <taxon>Oceanospirillales</taxon>
        <taxon>Oceanospirillaceae</taxon>
        <taxon>Neptunomonas</taxon>
    </lineage>
</organism>
<gene>
    <name evidence="6" type="ORF">EOE65_03570</name>
</gene>
<reference evidence="6 7" key="1">
    <citation type="submission" date="2019-01" db="EMBL/GenBank/DDBJ databases">
        <authorList>
            <person name="Chen W.-M."/>
        </authorList>
    </citation>
    <scope>NUCLEOTIDE SEQUENCE [LARGE SCALE GENOMIC DNA]</scope>
    <source>
        <strain evidence="6 7">HPM-16</strain>
    </source>
</reference>
<dbReference type="PANTHER" id="PTHR21392:SF1">
    <property type="entry name" value="TRNA-URIDINE AMINOCARBOXYPROPYLTRANSFERASE"/>
    <property type="match status" value="1"/>
</dbReference>
<dbReference type="Proteomes" id="UP000282818">
    <property type="component" value="Unassembled WGS sequence"/>
</dbReference>
<sequence>MHLILLTHERELAKKTNTGALLCDPLPGVVVSRIEWARKNPNADLLNLIDQRRVGLLYPSAEVAAHTSVLPSALATHGIDTLILIDSTWQEARKIYNRSAYLHELPRISLPLGLQSQFNLRRNQREGGLCTAECAALLMSEAGFRSAAQVVEQRFSKFLSEFGA</sequence>
<name>A0A437QDX7_9GAMM</name>
<evidence type="ECO:0000256" key="1">
    <source>
        <dbReference type="ARBA" id="ARBA00012386"/>
    </source>
</evidence>
<dbReference type="EC" id="2.5.1.25" evidence="1"/>
<dbReference type="PANTHER" id="PTHR21392">
    <property type="entry name" value="TRNA-URIDINE AMINOCARBOXYPROPYLTRANSFERASE 2"/>
    <property type="match status" value="1"/>
</dbReference>
<dbReference type="GO" id="GO:0008033">
    <property type="term" value="P:tRNA processing"/>
    <property type="evidence" value="ECO:0007669"/>
    <property type="project" value="UniProtKB-KW"/>
</dbReference>
<evidence type="ECO:0000313" key="7">
    <source>
        <dbReference type="Proteomes" id="UP000282818"/>
    </source>
</evidence>
<comment type="caution">
    <text evidence="6">The sequence shown here is derived from an EMBL/GenBank/DDBJ whole genome shotgun (WGS) entry which is preliminary data.</text>
</comment>
<evidence type="ECO:0000256" key="4">
    <source>
        <dbReference type="ARBA" id="ARBA00022694"/>
    </source>
</evidence>
<feature type="domain" description="DTW" evidence="5">
    <location>
        <begin position="1"/>
        <end position="164"/>
    </location>
</feature>
<proteinExistence type="predicted"/>
<evidence type="ECO:0000259" key="5">
    <source>
        <dbReference type="SMART" id="SM01144"/>
    </source>
</evidence>
<dbReference type="Pfam" id="PF03942">
    <property type="entry name" value="DTW"/>
    <property type="match status" value="1"/>
</dbReference>
<dbReference type="AlphaFoldDB" id="A0A437QDX7"/>
<keyword evidence="2" id="KW-0808">Transferase</keyword>
<accession>A0A437QDX7</accession>
<evidence type="ECO:0000313" key="6">
    <source>
        <dbReference type="EMBL" id="RVU32748.1"/>
    </source>
</evidence>
<evidence type="ECO:0000256" key="2">
    <source>
        <dbReference type="ARBA" id="ARBA00022679"/>
    </source>
</evidence>
<keyword evidence="4" id="KW-0819">tRNA processing</keyword>
<keyword evidence="7" id="KW-1185">Reference proteome</keyword>